<dbReference type="Proteomes" id="UP000007797">
    <property type="component" value="Unassembled WGS sequence"/>
</dbReference>
<organism evidence="2 3">
    <name type="scientific">Cavenderia fasciculata</name>
    <name type="common">Slime mold</name>
    <name type="synonym">Dictyostelium fasciculatum</name>
    <dbReference type="NCBI Taxonomy" id="261658"/>
    <lineage>
        <taxon>Eukaryota</taxon>
        <taxon>Amoebozoa</taxon>
        <taxon>Evosea</taxon>
        <taxon>Eumycetozoa</taxon>
        <taxon>Dictyostelia</taxon>
        <taxon>Acytosteliales</taxon>
        <taxon>Cavenderiaceae</taxon>
        <taxon>Cavenderia</taxon>
    </lineage>
</organism>
<keyword evidence="1" id="KW-0812">Transmembrane</keyword>
<dbReference type="OrthoDB" id="16869at2759"/>
<gene>
    <name evidence="2" type="ORF">DFA_02915</name>
</gene>
<dbReference type="GeneID" id="14876718"/>
<evidence type="ECO:0000256" key="1">
    <source>
        <dbReference type="SAM" id="Phobius"/>
    </source>
</evidence>
<proteinExistence type="predicted"/>
<dbReference type="OMA" id="DYKIRGP"/>
<evidence type="ECO:0000313" key="3">
    <source>
        <dbReference type="Proteomes" id="UP000007797"/>
    </source>
</evidence>
<protein>
    <submittedName>
        <fullName evidence="2">Uncharacterized protein</fullName>
    </submittedName>
</protein>
<feature type="transmembrane region" description="Helical" evidence="1">
    <location>
        <begin position="63"/>
        <end position="86"/>
    </location>
</feature>
<dbReference type="EMBL" id="GL883006">
    <property type="protein sequence ID" value="EGG24671.1"/>
    <property type="molecule type" value="Genomic_DNA"/>
</dbReference>
<feature type="transmembrane region" description="Helical" evidence="1">
    <location>
        <begin position="98"/>
        <end position="131"/>
    </location>
</feature>
<dbReference type="TCDB" id="1.A.55.6.1">
    <property type="family name" value="the synaptic vesicle-associated ca(2+) channel, flower (flower) family"/>
</dbReference>
<dbReference type="RefSeq" id="XP_004362522.1">
    <property type="nucleotide sequence ID" value="XM_004362465.1"/>
</dbReference>
<dbReference type="AlphaFoldDB" id="F4PIU2"/>
<keyword evidence="1" id="KW-1133">Transmembrane helix</keyword>
<feature type="transmembrane region" description="Helical" evidence="1">
    <location>
        <begin position="34"/>
        <end position="57"/>
    </location>
</feature>
<dbReference type="KEGG" id="dfa:DFA_02915"/>
<keyword evidence="1" id="KW-0472">Membrane</keyword>
<name>F4PIU2_CACFS</name>
<evidence type="ECO:0000313" key="2">
    <source>
        <dbReference type="EMBL" id="EGG24671.1"/>
    </source>
</evidence>
<sequence>MWSVASKVAGSGAGTKVAGGFLPESSKIKTAARFGGMITGGLAVGLGIMIIFFSHWIIGPISIAFGGFMLLLEFSLPFVLNVEFIAMVFDYKIRGPIYIVFCVPMFFTIFTIAPALGCIFTGGCYCALGYLKGEKAEMPLNKQQTTEVKGAKKSSLSSQAEGPGFSIKSFWSAQIN</sequence>
<keyword evidence="3" id="KW-1185">Reference proteome</keyword>
<reference evidence="3" key="1">
    <citation type="journal article" date="2011" name="Genome Res.">
        <title>Phylogeny-wide analysis of social amoeba genomes highlights ancient origins for complex intercellular communication.</title>
        <authorList>
            <person name="Heidel A.J."/>
            <person name="Lawal H.M."/>
            <person name="Felder M."/>
            <person name="Schilde C."/>
            <person name="Helps N.R."/>
            <person name="Tunggal B."/>
            <person name="Rivero F."/>
            <person name="John U."/>
            <person name="Schleicher M."/>
            <person name="Eichinger L."/>
            <person name="Platzer M."/>
            <person name="Noegel A.A."/>
            <person name="Schaap P."/>
            <person name="Gloeckner G."/>
        </authorList>
    </citation>
    <scope>NUCLEOTIDE SEQUENCE [LARGE SCALE GENOMIC DNA]</scope>
    <source>
        <strain evidence="3">SH3</strain>
    </source>
</reference>
<accession>F4PIU2</accession>